<sequence>MSGCSRPVYVNREIISRVQKLRKECGLELSDMVVVYFECLDEDKSVSDRVLHSQEQYIKLVGEENIHGIYGMSCNISFVRPV</sequence>
<name>A0AAW1XUI2_RUBAR</name>
<evidence type="ECO:0000313" key="1">
    <source>
        <dbReference type="EMBL" id="KAK9940189.1"/>
    </source>
</evidence>
<dbReference type="EMBL" id="JBEDUW010000003">
    <property type="protein sequence ID" value="KAK9940189.1"/>
    <property type="molecule type" value="Genomic_DNA"/>
</dbReference>
<keyword evidence="2" id="KW-1185">Reference proteome</keyword>
<proteinExistence type="predicted"/>
<reference evidence="1 2" key="1">
    <citation type="journal article" date="2023" name="G3 (Bethesda)">
        <title>A chromosome-length genome assembly and annotation of blackberry (Rubus argutus, cv. 'Hillquist').</title>
        <authorList>
            <person name="Bruna T."/>
            <person name="Aryal R."/>
            <person name="Dudchenko O."/>
            <person name="Sargent D.J."/>
            <person name="Mead D."/>
            <person name="Buti M."/>
            <person name="Cavallini A."/>
            <person name="Hytonen T."/>
            <person name="Andres J."/>
            <person name="Pham M."/>
            <person name="Weisz D."/>
            <person name="Mascagni F."/>
            <person name="Usai G."/>
            <person name="Natali L."/>
            <person name="Bassil N."/>
            <person name="Fernandez G.E."/>
            <person name="Lomsadze A."/>
            <person name="Armour M."/>
            <person name="Olukolu B."/>
            <person name="Poorten T."/>
            <person name="Britton C."/>
            <person name="Davik J."/>
            <person name="Ashrafi H."/>
            <person name="Aiden E.L."/>
            <person name="Borodovsky M."/>
            <person name="Worthington M."/>
        </authorList>
    </citation>
    <scope>NUCLEOTIDE SEQUENCE [LARGE SCALE GENOMIC DNA]</scope>
    <source>
        <strain evidence="1">PI 553951</strain>
    </source>
</reference>
<evidence type="ECO:0000313" key="2">
    <source>
        <dbReference type="Proteomes" id="UP001457282"/>
    </source>
</evidence>
<accession>A0AAW1XUI2</accession>
<gene>
    <name evidence="1" type="ORF">M0R45_016860</name>
</gene>
<organism evidence="1 2">
    <name type="scientific">Rubus argutus</name>
    <name type="common">Southern blackberry</name>
    <dbReference type="NCBI Taxonomy" id="59490"/>
    <lineage>
        <taxon>Eukaryota</taxon>
        <taxon>Viridiplantae</taxon>
        <taxon>Streptophyta</taxon>
        <taxon>Embryophyta</taxon>
        <taxon>Tracheophyta</taxon>
        <taxon>Spermatophyta</taxon>
        <taxon>Magnoliopsida</taxon>
        <taxon>eudicotyledons</taxon>
        <taxon>Gunneridae</taxon>
        <taxon>Pentapetalae</taxon>
        <taxon>rosids</taxon>
        <taxon>fabids</taxon>
        <taxon>Rosales</taxon>
        <taxon>Rosaceae</taxon>
        <taxon>Rosoideae</taxon>
        <taxon>Rosoideae incertae sedis</taxon>
        <taxon>Rubus</taxon>
    </lineage>
</organism>
<comment type="caution">
    <text evidence="1">The sequence shown here is derived from an EMBL/GenBank/DDBJ whole genome shotgun (WGS) entry which is preliminary data.</text>
</comment>
<dbReference type="Proteomes" id="UP001457282">
    <property type="component" value="Unassembled WGS sequence"/>
</dbReference>
<dbReference type="AlphaFoldDB" id="A0AAW1XUI2"/>
<protein>
    <submittedName>
        <fullName evidence="1">Uncharacterized protein</fullName>
    </submittedName>
</protein>